<reference evidence="1 2" key="1">
    <citation type="submission" date="2019-01" db="EMBL/GenBank/DDBJ databases">
        <authorList>
            <person name="Chen W.-M."/>
        </authorList>
    </citation>
    <scope>NUCLEOTIDE SEQUENCE [LARGE SCALE GENOMIC DNA]</scope>
    <source>
        <strain evidence="1 2">KYPC3</strain>
    </source>
</reference>
<accession>A0A437QRN6</accession>
<dbReference type="RefSeq" id="WP_127699183.1">
    <property type="nucleotide sequence ID" value="NZ_SACS01000011.1"/>
</dbReference>
<evidence type="ECO:0000313" key="1">
    <source>
        <dbReference type="EMBL" id="RVU37170.1"/>
    </source>
</evidence>
<comment type="caution">
    <text evidence="1">The sequence shown here is derived from an EMBL/GenBank/DDBJ whole genome shotgun (WGS) entry which is preliminary data.</text>
</comment>
<dbReference type="PIRSF" id="PIRSF019381">
    <property type="entry name" value="YcjX"/>
    <property type="match status" value="1"/>
</dbReference>
<dbReference type="PANTHER" id="PTHR38605">
    <property type="entry name" value="ATPASE-RELATED"/>
    <property type="match status" value="1"/>
</dbReference>
<dbReference type="AlphaFoldDB" id="A0A437QRN6"/>
<dbReference type="OrthoDB" id="9777645at2"/>
<dbReference type="InterPro" id="IPR027417">
    <property type="entry name" value="P-loop_NTPase"/>
</dbReference>
<dbReference type="Pfam" id="PF04317">
    <property type="entry name" value="DUF463"/>
    <property type="match status" value="1"/>
</dbReference>
<proteinExistence type="predicted"/>
<keyword evidence="2" id="KW-1185">Reference proteome</keyword>
<organism evidence="1 2">
    <name type="scientific">Rheinheimera riviphila</name>
    <dbReference type="NCBI Taxonomy" id="1834037"/>
    <lineage>
        <taxon>Bacteria</taxon>
        <taxon>Pseudomonadati</taxon>
        <taxon>Pseudomonadota</taxon>
        <taxon>Gammaproteobacteria</taxon>
        <taxon>Chromatiales</taxon>
        <taxon>Chromatiaceae</taxon>
        <taxon>Rheinheimera</taxon>
    </lineage>
</organism>
<dbReference type="SUPFAM" id="SSF52540">
    <property type="entry name" value="P-loop containing nucleoside triphosphate hydrolases"/>
    <property type="match status" value="1"/>
</dbReference>
<dbReference type="InterPro" id="IPR007413">
    <property type="entry name" value="YcjX-like"/>
</dbReference>
<name>A0A437QRN6_9GAMM</name>
<gene>
    <name evidence="1" type="ORF">EOE67_11285</name>
</gene>
<protein>
    <submittedName>
        <fullName evidence="1">YcjX family protein</fullName>
    </submittedName>
</protein>
<evidence type="ECO:0000313" key="2">
    <source>
        <dbReference type="Proteomes" id="UP000283077"/>
    </source>
</evidence>
<dbReference type="EMBL" id="SACS01000011">
    <property type="protein sequence ID" value="RVU37170.1"/>
    <property type="molecule type" value="Genomic_DNA"/>
</dbReference>
<dbReference type="PANTHER" id="PTHR38605:SF1">
    <property type="entry name" value="ATPASE"/>
    <property type="match status" value="1"/>
</dbReference>
<sequence length="463" mass="52639">MKGWTKFHEQWSQQSQQFSQRLLDRHLRLGITGLSGAGKTAFITSLVQQLTGPVTEVQLPFFSPLRQQRYLGGRLQAQQAMQTPRFAFEQNLQQLQLGKWPVSTTSWSQLSLTLRYKPVSGLAAKFTDFRELQLDIVDYPGEWLLDLPMLQQDYQQWCEFSWQLFAKPHRVAIAQAFQELLATTDLDDDSELHIQSLTDRYSALLQQFRVEAKACLLQPGRLLLPGDLAGTPLLQLFPLLPSQLATPSKLLLRLQRHYQSYQQLVVTPFYQQYFASLDRQVVLVDCLSALNAGYHVLQELQQALMLILQSFHYGPTGWLQRLFSPKISKVLFAASKADQLTPEQHKNLTLLLQQLLQQPLQDSRFQYCQSEAIALAAVVTTEVGQVRTAEGIVPCLQGISARNGELQTVFPGEVPMSMPSPLLFEHHAFAFPDFLPKPLAPQQMLPQLRLDQALEFLLGDKLQ</sequence>
<dbReference type="Proteomes" id="UP000283077">
    <property type="component" value="Unassembled WGS sequence"/>
</dbReference>